<feature type="domain" description="Nudix hydrolase" evidence="2">
    <location>
        <begin position="36"/>
        <end position="170"/>
    </location>
</feature>
<sequence length="175" mass="19402">MLTRWAAPDDEQERLRVTYLAHLDGHADATSRDCHPDHLTASALIVSADHQRVLLTLHHVIKRWLQTGGHIDPEDESLAEAALREAHEESGIAGLTIDPVPVVLSLHEVPKCGPIRPSHHLDVQFVAVAPPDAQHVISDESDELEWFAVDNLPTETDQSVRELIAASMRRLRGNP</sequence>
<dbReference type="Pfam" id="PF00293">
    <property type="entry name" value="NUDIX"/>
    <property type="match status" value="1"/>
</dbReference>
<evidence type="ECO:0000313" key="3">
    <source>
        <dbReference type="EMBL" id="MDR7086293.1"/>
    </source>
</evidence>
<proteinExistence type="inferred from homology"/>
<protein>
    <submittedName>
        <fullName evidence="3">8-oxo-dGTP pyrophosphatase MutT (NUDIX family)</fullName>
    </submittedName>
</protein>
<keyword evidence="4" id="KW-1185">Reference proteome</keyword>
<dbReference type="PROSITE" id="PS51462">
    <property type="entry name" value="NUDIX"/>
    <property type="match status" value="1"/>
</dbReference>
<gene>
    <name evidence="3" type="ORF">J2X11_001132</name>
</gene>
<accession>A0ABU1UMA6</accession>
<dbReference type="Proteomes" id="UP001257739">
    <property type="component" value="Unassembled WGS sequence"/>
</dbReference>
<organism evidence="3 4">
    <name type="scientific">Aeromicrobium panaciterrae</name>
    <dbReference type="NCBI Taxonomy" id="363861"/>
    <lineage>
        <taxon>Bacteria</taxon>
        <taxon>Bacillati</taxon>
        <taxon>Actinomycetota</taxon>
        <taxon>Actinomycetes</taxon>
        <taxon>Propionibacteriales</taxon>
        <taxon>Nocardioidaceae</taxon>
        <taxon>Aeromicrobium</taxon>
    </lineage>
</organism>
<dbReference type="PANTHER" id="PTHR43736:SF1">
    <property type="entry name" value="DIHYDRONEOPTERIN TRIPHOSPHATE DIPHOSPHATASE"/>
    <property type="match status" value="1"/>
</dbReference>
<dbReference type="InterPro" id="IPR000086">
    <property type="entry name" value="NUDIX_hydrolase_dom"/>
</dbReference>
<dbReference type="InterPro" id="IPR015797">
    <property type="entry name" value="NUDIX_hydrolase-like_dom_sf"/>
</dbReference>
<comment type="similarity">
    <text evidence="1">Belongs to the Nudix hydrolase family.</text>
</comment>
<dbReference type="CDD" id="cd03674">
    <property type="entry name" value="NUDIX_Hydrolase"/>
    <property type="match status" value="1"/>
</dbReference>
<evidence type="ECO:0000259" key="2">
    <source>
        <dbReference type="PROSITE" id="PS51462"/>
    </source>
</evidence>
<reference evidence="3 4" key="1">
    <citation type="submission" date="2023-07" db="EMBL/GenBank/DDBJ databases">
        <title>Sorghum-associated microbial communities from plants grown in Nebraska, USA.</title>
        <authorList>
            <person name="Schachtman D."/>
        </authorList>
    </citation>
    <scope>NUCLEOTIDE SEQUENCE [LARGE SCALE GENOMIC DNA]</scope>
    <source>
        <strain evidence="3 4">BE248</strain>
    </source>
</reference>
<name>A0ABU1UMA6_9ACTN</name>
<comment type="caution">
    <text evidence="3">The sequence shown here is derived from an EMBL/GenBank/DDBJ whole genome shotgun (WGS) entry which is preliminary data.</text>
</comment>
<dbReference type="Gene3D" id="3.90.79.10">
    <property type="entry name" value="Nucleoside Triphosphate Pyrophosphohydrolase"/>
    <property type="match status" value="1"/>
</dbReference>
<dbReference type="SUPFAM" id="SSF55811">
    <property type="entry name" value="Nudix"/>
    <property type="match status" value="1"/>
</dbReference>
<dbReference type="PANTHER" id="PTHR43736">
    <property type="entry name" value="ADP-RIBOSE PYROPHOSPHATASE"/>
    <property type="match status" value="1"/>
</dbReference>
<dbReference type="EMBL" id="JAVDWH010000001">
    <property type="protein sequence ID" value="MDR7086293.1"/>
    <property type="molecule type" value="Genomic_DNA"/>
</dbReference>
<dbReference type="RefSeq" id="WP_309967844.1">
    <property type="nucleotide sequence ID" value="NZ_JAVDWH010000001.1"/>
</dbReference>
<evidence type="ECO:0000256" key="1">
    <source>
        <dbReference type="ARBA" id="ARBA00005582"/>
    </source>
</evidence>
<evidence type="ECO:0000313" key="4">
    <source>
        <dbReference type="Proteomes" id="UP001257739"/>
    </source>
</evidence>